<dbReference type="Proteomes" id="UP001060215">
    <property type="component" value="Chromosome 14"/>
</dbReference>
<proteinExistence type="predicted"/>
<evidence type="ECO:0000313" key="2">
    <source>
        <dbReference type="Proteomes" id="UP001060215"/>
    </source>
</evidence>
<gene>
    <name evidence="1" type="ORF">LOK49_LG13G02273</name>
</gene>
<accession>A0ACC0FME9</accession>
<organism evidence="1 2">
    <name type="scientific">Camellia lanceoleosa</name>
    <dbReference type="NCBI Taxonomy" id="1840588"/>
    <lineage>
        <taxon>Eukaryota</taxon>
        <taxon>Viridiplantae</taxon>
        <taxon>Streptophyta</taxon>
        <taxon>Embryophyta</taxon>
        <taxon>Tracheophyta</taxon>
        <taxon>Spermatophyta</taxon>
        <taxon>Magnoliopsida</taxon>
        <taxon>eudicotyledons</taxon>
        <taxon>Gunneridae</taxon>
        <taxon>Pentapetalae</taxon>
        <taxon>asterids</taxon>
        <taxon>Ericales</taxon>
        <taxon>Theaceae</taxon>
        <taxon>Camellia</taxon>
    </lineage>
</organism>
<comment type="caution">
    <text evidence="1">The sequence shown here is derived from an EMBL/GenBank/DDBJ whole genome shotgun (WGS) entry which is preliminary data.</text>
</comment>
<evidence type="ECO:0000313" key="1">
    <source>
        <dbReference type="EMBL" id="KAI7989998.1"/>
    </source>
</evidence>
<reference evidence="1 2" key="1">
    <citation type="journal article" date="2022" name="Plant J.">
        <title>Chromosome-level genome of Camellia lanceoleosa provides a valuable resource for understanding genome evolution and self-incompatibility.</title>
        <authorList>
            <person name="Gong W."/>
            <person name="Xiao S."/>
            <person name="Wang L."/>
            <person name="Liao Z."/>
            <person name="Chang Y."/>
            <person name="Mo W."/>
            <person name="Hu G."/>
            <person name="Li W."/>
            <person name="Zhao G."/>
            <person name="Zhu H."/>
            <person name="Hu X."/>
            <person name="Ji K."/>
            <person name="Xiang X."/>
            <person name="Song Q."/>
            <person name="Yuan D."/>
            <person name="Jin S."/>
            <person name="Zhang L."/>
        </authorList>
    </citation>
    <scope>NUCLEOTIDE SEQUENCE [LARGE SCALE GENOMIC DNA]</scope>
    <source>
        <strain evidence="1">SQ_2022a</strain>
    </source>
</reference>
<sequence>MMKALLCPPNVASFCFYYPFVCIYIYRERESEIMGEGFEGAHLSELSHEEGLPDSLSLYGELLPLLFHSLSDSLSLSMKLGFRNQHSQEVLIERRFVLGFCWKENSYESDTQTTLSQPGFSINKRDTKCTILFRPLVAVSGWSVLGLKLSTRLY</sequence>
<dbReference type="EMBL" id="CM045771">
    <property type="protein sequence ID" value="KAI7989998.1"/>
    <property type="molecule type" value="Genomic_DNA"/>
</dbReference>
<keyword evidence="2" id="KW-1185">Reference proteome</keyword>
<name>A0ACC0FME9_9ERIC</name>
<protein>
    <submittedName>
        <fullName evidence="1">Uncharacterized protein</fullName>
    </submittedName>
</protein>